<proteinExistence type="predicted"/>
<dbReference type="PANTHER" id="PTHR37852">
    <property type="entry name" value="YALI0B21208P"/>
    <property type="match status" value="1"/>
</dbReference>
<dbReference type="PANTHER" id="PTHR37852:SF1">
    <property type="entry name" value="HIG1 DOMAIN-CONTAINING PROTEIN"/>
    <property type="match status" value="1"/>
</dbReference>
<sequence>MASSTDAAVPSTRTDLVLIPVAGSTFGFVSGVLTSSQLASKQFLAENAHRLPTTVQGWYFYQKTKNYRVLYSGVMGGLRTGARLGLWTASYVGLEQVVQTRLLGPLLSSQSLIASESIRSHTRAIKTRWLSGTIAGVSIAWVAGRIYRLSRYAAPKRFLLGASLGFVSGATYDLRDWLKTKLPPPTNT</sequence>
<dbReference type="OrthoDB" id="5584028at2759"/>
<reference evidence="2" key="1">
    <citation type="submission" date="2016-09" db="EMBL/GenBank/DDBJ databases">
        <authorList>
            <person name="Jeantristanb JTB J.-T."/>
            <person name="Ricardo R."/>
        </authorList>
    </citation>
    <scope>NUCLEOTIDE SEQUENCE [LARGE SCALE GENOMIC DNA]</scope>
</reference>
<keyword evidence="2" id="KW-1185">Reference proteome</keyword>
<accession>A0A238F2F1</accession>
<evidence type="ECO:0000313" key="2">
    <source>
        <dbReference type="Proteomes" id="UP000198372"/>
    </source>
</evidence>
<organism evidence="1 2">
    <name type="scientific">Microbotryum intermedium</name>
    <dbReference type="NCBI Taxonomy" id="269621"/>
    <lineage>
        <taxon>Eukaryota</taxon>
        <taxon>Fungi</taxon>
        <taxon>Dikarya</taxon>
        <taxon>Basidiomycota</taxon>
        <taxon>Pucciniomycotina</taxon>
        <taxon>Microbotryomycetes</taxon>
        <taxon>Microbotryales</taxon>
        <taxon>Microbotryaceae</taxon>
        <taxon>Microbotryum</taxon>
    </lineage>
</organism>
<dbReference type="AlphaFoldDB" id="A0A238F2F1"/>
<protein>
    <submittedName>
        <fullName evidence="1">BQ2448_431 protein</fullName>
    </submittedName>
</protein>
<name>A0A238F2F1_9BASI</name>
<evidence type="ECO:0000313" key="1">
    <source>
        <dbReference type="EMBL" id="SCV68310.1"/>
    </source>
</evidence>
<dbReference type="STRING" id="269621.A0A238F2F1"/>
<dbReference type="EMBL" id="FMSP01000003">
    <property type="protein sequence ID" value="SCV68310.1"/>
    <property type="molecule type" value="Genomic_DNA"/>
</dbReference>
<dbReference type="Proteomes" id="UP000198372">
    <property type="component" value="Unassembled WGS sequence"/>
</dbReference>
<gene>
    <name evidence="1" type="ORF">BQ2448_431</name>
</gene>